<dbReference type="CDD" id="cd13709">
    <property type="entry name" value="PBP2_YxeM"/>
    <property type="match status" value="1"/>
</dbReference>
<gene>
    <name evidence="5" type="ORF">C8D76_10719</name>
</gene>
<evidence type="ECO:0000256" key="3">
    <source>
        <dbReference type="SAM" id="SignalP"/>
    </source>
</evidence>
<keyword evidence="6" id="KW-1185">Reference proteome</keyword>
<dbReference type="PANTHER" id="PTHR35936:SF19">
    <property type="entry name" value="AMINO-ACID-BINDING PROTEIN YXEM-RELATED"/>
    <property type="match status" value="1"/>
</dbReference>
<dbReference type="OrthoDB" id="368476at2"/>
<dbReference type="RefSeq" id="WP_116631875.1">
    <property type="nucleotide sequence ID" value="NZ_QENU01000007.1"/>
</dbReference>
<organism evidence="5 6">
    <name type="scientific">Alitibacter langaaensis DSM 22999</name>
    <dbReference type="NCBI Taxonomy" id="1122935"/>
    <lineage>
        <taxon>Bacteria</taxon>
        <taxon>Pseudomonadati</taxon>
        <taxon>Pseudomonadota</taxon>
        <taxon>Gammaproteobacteria</taxon>
        <taxon>Pasteurellales</taxon>
        <taxon>Pasteurellaceae</taxon>
        <taxon>Alitibacter</taxon>
    </lineage>
</organism>
<evidence type="ECO:0000313" key="5">
    <source>
        <dbReference type="EMBL" id="PVX38798.1"/>
    </source>
</evidence>
<evidence type="ECO:0000256" key="2">
    <source>
        <dbReference type="ARBA" id="ARBA00022729"/>
    </source>
</evidence>
<evidence type="ECO:0000259" key="4">
    <source>
        <dbReference type="SMART" id="SM00062"/>
    </source>
</evidence>
<keyword evidence="2 3" id="KW-0732">Signal</keyword>
<feature type="domain" description="Solute-binding protein family 3/N-terminal" evidence="4">
    <location>
        <begin position="38"/>
        <end position="261"/>
    </location>
</feature>
<dbReference type="Gene3D" id="3.40.190.10">
    <property type="entry name" value="Periplasmic binding protein-like II"/>
    <property type="match status" value="2"/>
</dbReference>
<dbReference type="SUPFAM" id="SSF53850">
    <property type="entry name" value="Periplasmic binding protein-like II"/>
    <property type="match status" value="1"/>
</dbReference>
<name>A0A2U0T5C2_9PAST</name>
<dbReference type="PROSITE" id="PS51257">
    <property type="entry name" value="PROKAR_LIPOPROTEIN"/>
    <property type="match status" value="1"/>
</dbReference>
<accession>A0A2U0T5C2</accession>
<evidence type="ECO:0000313" key="6">
    <source>
        <dbReference type="Proteomes" id="UP000245909"/>
    </source>
</evidence>
<reference evidence="5 6" key="1">
    <citation type="submission" date="2018-05" db="EMBL/GenBank/DDBJ databases">
        <title>Genomic Encyclopedia of Type Strains, Phase IV (KMG-IV): sequencing the most valuable type-strain genomes for metagenomic binning, comparative biology and taxonomic classification.</title>
        <authorList>
            <person name="Goeker M."/>
        </authorList>
    </citation>
    <scope>NUCLEOTIDE SEQUENCE [LARGE SCALE GENOMIC DNA]</scope>
    <source>
        <strain evidence="5 6">DSM 22999</strain>
    </source>
</reference>
<comment type="caution">
    <text evidence="5">The sequence shown here is derived from an EMBL/GenBank/DDBJ whole genome shotgun (WGS) entry which is preliminary data.</text>
</comment>
<dbReference type="AlphaFoldDB" id="A0A2U0T5C2"/>
<feature type="signal peptide" evidence="3">
    <location>
        <begin position="1"/>
        <end position="26"/>
    </location>
</feature>
<dbReference type="Pfam" id="PF00497">
    <property type="entry name" value="SBP_bac_3"/>
    <property type="match status" value="1"/>
</dbReference>
<dbReference type="InterPro" id="IPR001638">
    <property type="entry name" value="Solute-binding_3/MltF_N"/>
</dbReference>
<sequence>MKLKTLTILTALFSSIALFGCGEKQAANQADTTGAEKVLRIGTTGQSYPNGFKQDGKLVGFDVETAEAIAKELGYKVEWTTAEFAGLMGQLDAGRLDTVANAVAMTEARKAKYNFTQPYSYYGSQIVTHIDNKDINTFADLHGKTISGVLGSNHIKNLEKQFPNKEVNVKTYETRDGAMKDLEFKRVDGYINSKPILLAEIKRGNLPFKLVDKPLVIEEVGFAFAKTEQGEKLRNEFDQVITKLKENGTIKALSEKYYGADITTPEQ</sequence>
<dbReference type="PANTHER" id="PTHR35936">
    <property type="entry name" value="MEMBRANE-BOUND LYTIC MUREIN TRANSGLYCOSYLASE F"/>
    <property type="match status" value="1"/>
</dbReference>
<proteinExistence type="inferred from homology"/>
<feature type="chain" id="PRO_5015736507" evidence="3">
    <location>
        <begin position="27"/>
        <end position="267"/>
    </location>
</feature>
<dbReference type="EMBL" id="QENU01000007">
    <property type="protein sequence ID" value="PVX38798.1"/>
    <property type="molecule type" value="Genomic_DNA"/>
</dbReference>
<evidence type="ECO:0000256" key="1">
    <source>
        <dbReference type="ARBA" id="ARBA00010333"/>
    </source>
</evidence>
<dbReference type="Proteomes" id="UP000245909">
    <property type="component" value="Unassembled WGS sequence"/>
</dbReference>
<comment type="similarity">
    <text evidence="1">Belongs to the bacterial solute-binding protein 3 family.</text>
</comment>
<protein>
    <submittedName>
        <fullName evidence="5">Amino acid ABC transporter substrate-binding protein (PAAT family)</fullName>
    </submittedName>
</protein>
<dbReference type="SMART" id="SM00062">
    <property type="entry name" value="PBPb"/>
    <property type="match status" value="1"/>
</dbReference>